<dbReference type="Proteomes" id="UP001165121">
    <property type="component" value="Unassembled WGS sequence"/>
</dbReference>
<evidence type="ECO:0000313" key="4">
    <source>
        <dbReference type="Proteomes" id="UP001165121"/>
    </source>
</evidence>
<proteinExistence type="predicted"/>
<dbReference type="InterPro" id="IPR005162">
    <property type="entry name" value="Retrotrans_gag_dom"/>
</dbReference>
<dbReference type="Pfam" id="PF03732">
    <property type="entry name" value="Retrotrans_gag"/>
    <property type="match status" value="1"/>
</dbReference>
<name>A0A9W7CVG2_9STRA</name>
<dbReference type="EMBL" id="BSXT01001557">
    <property type="protein sequence ID" value="GMF43554.1"/>
    <property type="molecule type" value="Genomic_DNA"/>
</dbReference>
<dbReference type="InterPro" id="IPR021109">
    <property type="entry name" value="Peptidase_aspartic_dom_sf"/>
</dbReference>
<organism evidence="3 4">
    <name type="scientific">Phytophthora fragariaefolia</name>
    <dbReference type="NCBI Taxonomy" id="1490495"/>
    <lineage>
        <taxon>Eukaryota</taxon>
        <taxon>Sar</taxon>
        <taxon>Stramenopiles</taxon>
        <taxon>Oomycota</taxon>
        <taxon>Peronosporomycetes</taxon>
        <taxon>Peronosporales</taxon>
        <taxon>Peronosporaceae</taxon>
        <taxon>Phytophthora</taxon>
    </lineage>
</organism>
<reference evidence="3" key="1">
    <citation type="submission" date="2023-04" db="EMBL/GenBank/DDBJ databases">
        <title>Phytophthora fragariaefolia NBRC 109709.</title>
        <authorList>
            <person name="Ichikawa N."/>
            <person name="Sato H."/>
            <person name="Tonouchi N."/>
        </authorList>
    </citation>
    <scope>NUCLEOTIDE SEQUENCE</scope>
    <source>
        <strain evidence="3">NBRC 109709</strain>
    </source>
</reference>
<protein>
    <submittedName>
        <fullName evidence="3">Unnamed protein product</fullName>
    </submittedName>
</protein>
<sequence>MLRTLSLTNQHGVVLGFDMKEQREVAARATVSTPSTPRVESLKLHVNTNVGREGEPLLRWLVEVDTTITARRIVDPLSKVAFAMSCLGGRARSWAYGRRLTDPTCFSTYEVFKEELRQALEPPQNEFRPRAEFLDLQQGKHDVHAYAQRARYLVSNIVTNPIDEATKVVTFMKGLKDGPVKAFLFREYPSTLVAAITLAMPEGFSLRQAKLHTNVPRQMPRPSSVSTLDTLYQRLLPPVRVTLTARRKVTSQTLSSGRFEEVELRRSLLQVRLAAGVVVRTEKLGVHVRLSYQEKTFVDELIVLDLDDKFDMVLGMPWLKRHDPVIDWAKRTIMRFRSSGAIESDGPVGAAHAPRGTVSTVVDTQVEQEWPITEGSDLGASVPGADAIGPNIKGRSAVRRRGKRGASAPGAYAASSAEGCKRPAPKMLACSRAAGLHDDVVPNQAGLNCVRLRADTAGDSKKDLSTAGPGQTKTRSTRDHRRDPECLDAYGYGSPVSKDCAREPSDASVGVDFVSSYKLEDMMKSEAEELKQLVTEGADALSAKSKKERFDEQSWDSLKSSPLYEVLREYKDALADAIPVELP</sequence>
<evidence type="ECO:0000313" key="3">
    <source>
        <dbReference type="EMBL" id="GMF43554.1"/>
    </source>
</evidence>
<dbReference type="InterPro" id="IPR032567">
    <property type="entry name" value="RTL1-rel"/>
</dbReference>
<dbReference type="AlphaFoldDB" id="A0A9W7CVG2"/>
<feature type="region of interest" description="Disordered" evidence="1">
    <location>
        <begin position="458"/>
        <end position="485"/>
    </location>
</feature>
<dbReference type="CDD" id="cd00303">
    <property type="entry name" value="retropepsin_like"/>
    <property type="match status" value="1"/>
</dbReference>
<gene>
    <name evidence="3" type="ORF">Pfra01_001476600</name>
</gene>
<feature type="domain" description="Retrotransposon gag" evidence="2">
    <location>
        <begin position="82"/>
        <end position="177"/>
    </location>
</feature>
<comment type="caution">
    <text evidence="3">The sequence shown here is derived from an EMBL/GenBank/DDBJ whole genome shotgun (WGS) entry which is preliminary data.</text>
</comment>
<dbReference type="Gene3D" id="2.40.70.10">
    <property type="entry name" value="Acid Proteases"/>
    <property type="match status" value="1"/>
</dbReference>
<evidence type="ECO:0000256" key="1">
    <source>
        <dbReference type="SAM" id="MobiDB-lite"/>
    </source>
</evidence>
<feature type="compositionally biased region" description="Low complexity" evidence="1">
    <location>
        <begin position="405"/>
        <end position="418"/>
    </location>
</feature>
<accession>A0A9W7CVG2</accession>
<dbReference type="PANTHER" id="PTHR15503">
    <property type="entry name" value="LDOC1 RELATED"/>
    <property type="match status" value="1"/>
</dbReference>
<feature type="compositionally biased region" description="Basic and acidic residues" evidence="1">
    <location>
        <begin position="476"/>
        <end position="485"/>
    </location>
</feature>
<dbReference type="Pfam" id="PF08284">
    <property type="entry name" value="RVP_2"/>
    <property type="match status" value="1"/>
</dbReference>
<feature type="region of interest" description="Disordered" evidence="1">
    <location>
        <begin position="375"/>
        <end position="418"/>
    </location>
</feature>
<evidence type="ECO:0000259" key="2">
    <source>
        <dbReference type="Pfam" id="PF03732"/>
    </source>
</evidence>
<keyword evidence="4" id="KW-1185">Reference proteome</keyword>
<dbReference type="PANTHER" id="PTHR15503:SF22">
    <property type="entry name" value="TRANSPOSON TY3-I GAG POLYPROTEIN"/>
    <property type="match status" value="1"/>
</dbReference>